<dbReference type="RefSeq" id="WP_213363718.1">
    <property type="nucleotide sequence ID" value="NZ_BSFM01000021.1"/>
</dbReference>
<evidence type="ECO:0000313" key="3">
    <source>
        <dbReference type="Proteomes" id="UP001143330"/>
    </source>
</evidence>
<dbReference type="EMBL" id="BSFM01000021">
    <property type="protein sequence ID" value="GLK86684.1"/>
    <property type="molecule type" value="Genomic_DNA"/>
</dbReference>
<comment type="caution">
    <text evidence="2">The sequence shown here is derived from an EMBL/GenBank/DDBJ whole genome shotgun (WGS) entry which is preliminary data.</text>
</comment>
<feature type="transmembrane region" description="Helical" evidence="1">
    <location>
        <begin position="122"/>
        <end position="140"/>
    </location>
</feature>
<keyword evidence="1" id="KW-0812">Transmembrane</keyword>
<feature type="transmembrane region" description="Helical" evidence="1">
    <location>
        <begin position="84"/>
        <end position="102"/>
    </location>
</feature>
<organism evidence="2 3">
    <name type="scientific">Ancylobacter defluvii</name>
    <dbReference type="NCBI Taxonomy" id="1282440"/>
    <lineage>
        <taxon>Bacteria</taxon>
        <taxon>Pseudomonadati</taxon>
        <taxon>Pseudomonadota</taxon>
        <taxon>Alphaproteobacteria</taxon>
        <taxon>Hyphomicrobiales</taxon>
        <taxon>Xanthobacteraceae</taxon>
        <taxon>Ancylobacter</taxon>
    </lineage>
</organism>
<dbReference type="Proteomes" id="UP001143330">
    <property type="component" value="Unassembled WGS sequence"/>
</dbReference>
<accession>A0A9W6K292</accession>
<evidence type="ECO:0000256" key="1">
    <source>
        <dbReference type="SAM" id="Phobius"/>
    </source>
</evidence>
<feature type="transmembrane region" description="Helical" evidence="1">
    <location>
        <begin position="161"/>
        <end position="181"/>
    </location>
</feature>
<proteinExistence type="predicted"/>
<protein>
    <submittedName>
        <fullName evidence="2">Uncharacterized protein</fullName>
    </submittedName>
</protein>
<feature type="transmembrane region" description="Helical" evidence="1">
    <location>
        <begin position="42"/>
        <end position="60"/>
    </location>
</feature>
<dbReference type="AlphaFoldDB" id="A0A9W6K292"/>
<keyword evidence="1" id="KW-0472">Membrane</keyword>
<name>A0A9W6K292_9HYPH</name>
<feature type="transmembrane region" description="Helical" evidence="1">
    <location>
        <begin position="217"/>
        <end position="237"/>
    </location>
</feature>
<sequence>MATPSSKTRQSRSSTPYVKWIGGIITLIYAIFGIYHKSTGDVLFATSIATVGLFLVDPDVTKKIDRSISEYIIRFFRFYRHGNRLSRIFIIVIAFGGTALVFDSTYRLDIIYIDAIEIIIKRLAPLLVVLSVTFYMASYVSNFFYNLNVNISDQTARKYEILFYMSVTLFIVSNIIFWPGFPTESFWQNDTKDKDGNVVDQLVYGDWKDLSEGFFPALYAAMGFSGLWSTTCILLILSRYTERLWASPDHPNNTPAA</sequence>
<gene>
    <name evidence="2" type="ORF">GCM10017653_47540</name>
</gene>
<feature type="transmembrane region" description="Helical" evidence="1">
    <location>
        <begin position="17"/>
        <end position="36"/>
    </location>
</feature>
<reference evidence="2" key="1">
    <citation type="journal article" date="2014" name="Int. J. Syst. Evol. Microbiol.">
        <title>Complete genome sequence of Corynebacterium casei LMG S-19264T (=DSM 44701T), isolated from a smear-ripened cheese.</title>
        <authorList>
            <consortium name="US DOE Joint Genome Institute (JGI-PGF)"/>
            <person name="Walter F."/>
            <person name="Albersmeier A."/>
            <person name="Kalinowski J."/>
            <person name="Ruckert C."/>
        </authorList>
    </citation>
    <scope>NUCLEOTIDE SEQUENCE</scope>
    <source>
        <strain evidence="2">VKM B-2789</strain>
    </source>
</reference>
<keyword evidence="3" id="KW-1185">Reference proteome</keyword>
<keyword evidence="1" id="KW-1133">Transmembrane helix</keyword>
<evidence type="ECO:0000313" key="2">
    <source>
        <dbReference type="EMBL" id="GLK86684.1"/>
    </source>
</evidence>
<reference evidence="2" key="2">
    <citation type="submission" date="2023-01" db="EMBL/GenBank/DDBJ databases">
        <authorList>
            <person name="Sun Q."/>
            <person name="Evtushenko L."/>
        </authorList>
    </citation>
    <scope>NUCLEOTIDE SEQUENCE</scope>
    <source>
        <strain evidence="2">VKM B-2789</strain>
    </source>
</reference>